<name>A0ABD1DCZ8_CULPP</name>
<dbReference type="Proteomes" id="UP001562425">
    <property type="component" value="Unassembled WGS sequence"/>
</dbReference>
<evidence type="ECO:0000313" key="5">
    <source>
        <dbReference type="EMBL" id="KAL1397540.1"/>
    </source>
</evidence>
<comment type="caution">
    <text evidence="5">The sequence shown here is derived from an EMBL/GenBank/DDBJ whole genome shotgun (WGS) entry which is preliminary data.</text>
</comment>
<evidence type="ECO:0000313" key="6">
    <source>
        <dbReference type="Proteomes" id="UP001562425"/>
    </source>
</evidence>
<gene>
    <name evidence="5" type="ORF">pipiens_009678</name>
</gene>
<keyword evidence="4" id="KW-0732">Signal</keyword>
<comment type="subcellular location">
    <subcellularLocation>
        <location evidence="1">Secreted</location>
    </subcellularLocation>
</comment>
<organism evidence="5 6">
    <name type="scientific">Culex pipiens pipiens</name>
    <name type="common">Northern house mosquito</name>
    <dbReference type="NCBI Taxonomy" id="38569"/>
    <lineage>
        <taxon>Eukaryota</taxon>
        <taxon>Metazoa</taxon>
        <taxon>Ecdysozoa</taxon>
        <taxon>Arthropoda</taxon>
        <taxon>Hexapoda</taxon>
        <taxon>Insecta</taxon>
        <taxon>Pterygota</taxon>
        <taxon>Neoptera</taxon>
        <taxon>Endopterygota</taxon>
        <taxon>Diptera</taxon>
        <taxon>Nematocera</taxon>
        <taxon>Culicoidea</taxon>
        <taxon>Culicidae</taxon>
        <taxon>Culicinae</taxon>
        <taxon>Culicini</taxon>
        <taxon>Culex</taxon>
        <taxon>Culex</taxon>
    </lineage>
</organism>
<dbReference type="SMART" id="SM00708">
    <property type="entry name" value="PhBP"/>
    <property type="match status" value="1"/>
</dbReference>
<evidence type="ECO:0000256" key="4">
    <source>
        <dbReference type="ARBA" id="ARBA00022729"/>
    </source>
</evidence>
<evidence type="ECO:0000256" key="2">
    <source>
        <dbReference type="ARBA" id="ARBA00008098"/>
    </source>
</evidence>
<evidence type="ECO:0000256" key="3">
    <source>
        <dbReference type="ARBA" id="ARBA00022525"/>
    </source>
</evidence>
<dbReference type="InterPro" id="IPR036728">
    <property type="entry name" value="PBP_GOBP_sf"/>
</dbReference>
<dbReference type="CDD" id="cd23992">
    <property type="entry name" value="PBP_GOBP"/>
    <property type="match status" value="3"/>
</dbReference>
<dbReference type="PANTHER" id="PTHR11857">
    <property type="entry name" value="ODORANT BINDING PROTEIN-RELATED"/>
    <property type="match status" value="1"/>
</dbReference>
<keyword evidence="3" id="KW-0964">Secreted</keyword>
<dbReference type="EMBL" id="JBEHCU010006256">
    <property type="protein sequence ID" value="KAL1397540.1"/>
    <property type="molecule type" value="Genomic_DNA"/>
</dbReference>
<dbReference type="GO" id="GO:0005576">
    <property type="term" value="C:extracellular region"/>
    <property type="evidence" value="ECO:0007669"/>
    <property type="project" value="UniProtKB-SubCell"/>
</dbReference>
<comment type="similarity">
    <text evidence="2">Belongs to the PBP/GOBP family.</text>
</comment>
<dbReference type="AlphaFoldDB" id="A0ABD1DCZ8"/>
<keyword evidence="6" id="KW-1185">Reference proteome</keyword>
<sequence length="299" mass="34386">MVATSIKMTLNEHRCRDLEEATDEDVQVYQDARFPQTRTARCFYDCMFQYYGISDGHRFCREAFLRSALDRSQPEQAQQYQICRDREGASIDDVRLVNESRPPRTRVQQCFLDCLYQRLGYSDGRRFLSEGFLRQAMLGAEHDERRRAFMVALARRCDVTLDQPSRQVTMMLATFTLTLALTCTTNAGQTIDEACQQKLGASDEDVQATRRLEYPLNRLQMCLYDCIFQAAGYSDGRRFQRETYLKLAQASADKDRHETLREIAEHCDGISNKDDSCQLAADIVGCLRGQILKHTGSNQ</sequence>
<proteinExistence type="inferred from homology"/>
<protein>
    <submittedName>
        <fullName evidence="5">Uncharacterized protein</fullName>
    </submittedName>
</protein>
<dbReference type="SUPFAM" id="SSF47565">
    <property type="entry name" value="Insect pheromone/odorant-binding proteins"/>
    <property type="match status" value="3"/>
</dbReference>
<dbReference type="Gene3D" id="1.10.238.20">
    <property type="entry name" value="Pheromone/general odorant binding protein domain"/>
    <property type="match status" value="3"/>
</dbReference>
<evidence type="ECO:0000256" key="1">
    <source>
        <dbReference type="ARBA" id="ARBA00004613"/>
    </source>
</evidence>
<dbReference type="Pfam" id="PF01395">
    <property type="entry name" value="PBP_GOBP"/>
    <property type="match status" value="3"/>
</dbReference>
<reference evidence="5 6" key="1">
    <citation type="submission" date="2024-05" db="EMBL/GenBank/DDBJ databases">
        <title>Culex pipiens pipiens assembly and annotation.</title>
        <authorList>
            <person name="Alout H."/>
            <person name="Durand T."/>
        </authorList>
    </citation>
    <scope>NUCLEOTIDE SEQUENCE [LARGE SCALE GENOMIC DNA]</scope>
    <source>
        <strain evidence="5">HA-2024</strain>
        <tissue evidence="5">Whole body</tissue>
    </source>
</reference>
<dbReference type="InterPro" id="IPR006170">
    <property type="entry name" value="PBP/GOBP"/>
</dbReference>
<accession>A0ABD1DCZ8</accession>